<evidence type="ECO:0000313" key="3">
    <source>
        <dbReference type="Proteomes" id="UP000310158"/>
    </source>
</evidence>
<evidence type="ECO:0000313" key="2">
    <source>
        <dbReference type="EMBL" id="THH07448.1"/>
    </source>
</evidence>
<protein>
    <submittedName>
        <fullName evidence="2">Uncharacterized protein</fullName>
    </submittedName>
</protein>
<name>A0A4S4L999_9AGAM</name>
<proteinExistence type="predicted"/>
<evidence type="ECO:0000256" key="1">
    <source>
        <dbReference type="SAM" id="MobiDB-lite"/>
    </source>
</evidence>
<feature type="compositionally biased region" description="Basic and acidic residues" evidence="1">
    <location>
        <begin position="23"/>
        <end position="32"/>
    </location>
</feature>
<organism evidence="2 3">
    <name type="scientific">Bondarzewia mesenterica</name>
    <dbReference type="NCBI Taxonomy" id="1095465"/>
    <lineage>
        <taxon>Eukaryota</taxon>
        <taxon>Fungi</taxon>
        <taxon>Dikarya</taxon>
        <taxon>Basidiomycota</taxon>
        <taxon>Agaricomycotina</taxon>
        <taxon>Agaricomycetes</taxon>
        <taxon>Russulales</taxon>
        <taxon>Bondarzewiaceae</taxon>
        <taxon>Bondarzewia</taxon>
    </lineage>
</organism>
<dbReference type="Proteomes" id="UP000310158">
    <property type="component" value="Unassembled WGS sequence"/>
</dbReference>
<feature type="region of interest" description="Disordered" evidence="1">
    <location>
        <begin position="1"/>
        <end position="32"/>
    </location>
</feature>
<gene>
    <name evidence="2" type="ORF">EW146_g9313</name>
</gene>
<accession>A0A4S4L999</accession>
<keyword evidence="3" id="KW-1185">Reference proteome</keyword>
<comment type="caution">
    <text evidence="2">The sequence shown here is derived from an EMBL/GenBank/DDBJ whole genome shotgun (WGS) entry which is preliminary data.</text>
</comment>
<dbReference type="AlphaFoldDB" id="A0A4S4L999"/>
<dbReference type="EMBL" id="SGPL01000777">
    <property type="protein sequence ID" value="THH07448.1"/>
    <property type="molecule type" value="Genomic_DNA"/>
</dbReference>
<sequence length="754" mass="84730">MLSATPAVPKPLTSDATMNSDSKAVDTESERKERLHEEWRSIIMLLMLTSGLNHKGHSTLRHSEDSYATKEVLDSSEPHAVLALNALAAISVRDTEIVAVVAHDAPRWHVSVVANSAPLGKDYGDGGDYGSISGFVANPDTQDAEFKPSIKLATQDLRLTTGKSEWHAVVKDPMHWLRVLPREAPLCNYIATIFEYVNAGQKEAGSHAMEVLLKAVVAFCWRKMYRQAGGWSSLGRVFHLNELKKSTVEACADDWVHKHPFISKPSGRLDHKLAKELKNVQPRNWQAFWDALPKSQNSQLVGKPFPHLQDACLQKNGEAAEEMPYSKELSWDFHLFLIALLLLHGRMLRDLWNEDIQVRKEGKADDRLRKLALGLFATSFILYRVAHSQILQHHLQALRPYLVEPEVGMVQAYYSFADINQPDWRTNELQLQDAQQDNVQGGMEDSNEVEAEVHATALESDQHNPEDQTAQVWGRWIRLLVVHVTAVHVLTTFSGRLKAEQEVDFSVFAIPPLEAKELRSSSWDKCIINVYQAKKGEIDANPADRGPKATKAISIVNKYLELDSSLNWIPDFPIYKLFRAAKQNQKREIAFPGNLHCEAALTCLTKYGVALDPKDGQDWEKVQRILETSQNTKIAVSKLCSSCPVCWELLKFLSDGEDKYQARGYHTTITPVELPRGLPGDIMQRMVDKFRGYLRTQLNKLPEPPLKRQGHGRTDSGQSAGNISEANSEGNDDSSKMNIRRVRYTVRSDAGTTG</sequence>
<feature type="region of interest" description="Disordered" evidence="1">
    <location>
        <begin position="700"/>
        <end position="754"/>
    </location>
</feature>
<reference evidence="2 3" key="1">
    <citation type="submission" date="2019-02" db="EMBL/GenBank/DDBJ databases">
        <title>Genome sequencing of the rare red list fungi Bondarzewia mesenterica.</title>
        <authorList>
            <person name="Buettner E."/>
            <person name="Kellner H."/>
        </authorList>
    </citation>
    <scope>NUCLEOTIDE SEQUENCE [LARGE SCALE GENOMIC DNA]</scope>
    <source>
        <strain evidence="2 3">DSM 108281</strain>
    </source>
</reference>
<feature type="compositionally biased region" description="Polar residues" evidence="1">
    <location>
        <begin position="715"/>
        <end position="729"/>
    </location>
</feature>